<dbReference type="Proteomes" id="UP000294530">
    <property type="component" value="Unassembled WGS sequence"/>
</dbReference>
<accession>A0A976FPV9</accession>
<reference evidence="2 3" key="1">
    <citation type="journal article" date="2021" name="Genome Biol.">
        <title>AFLAP: assembly-free linkage analysis pipeline using k-mers from genome sequencing data.</title>
        <authorList>
            <person name="Fletcher K."/>
            <person name="Zhang L."/>
            <person name="Gil J."/>
            <person name="Han R."/>
            <person name="Cavanaugh K."/>
            <person name="Michelmore R."/>
        </authorList>
    </citation>
    <scope>NUCLEOTIDE SEQUENCE [LARGE SCALE GENOMIC DNA]</scope>
    <source>
        <strain evidence="2 3">SF5</strain>
    </source>
</reference>
<organism evidence="2 3">
    <name type="scientific">Bremia lactucae</name>
    <name type="common">Lettuce downy mildew</name>
    <dbReference type="NCBI Taxonomy" id="4779"/>
    <lineage>
        <taxon>Eukaryota</taxon>
        <taxon>Sar</taxon>
        <taxon>Stramenopiles</taxon>
        <taxon>Oomycota</taxon>
        <taxon>Peronosporomycetes</taxon>
        <taxon>Peronosporales</taxon>
        <taxon>Peronosporaceae</taxon>
        <taxon>Bremia</taxon>
    </lineage>
</organism>
<feature type="compositionally biased region" description="Basic residues" evidence="1">
    <location>
        <begin position="23"/>
        <end position="36"/>
    </location>
</feature>
<evidence type="ECO:0000313" key="3">
    <source>
        <dbReference type="Proteomes" id="UP000294530"/>
    </source>
</evidence>
<dbReference type="RefSeq" id="XP_067820439.1">
    <property type="nucleotide sequence ID" value="XM_067966080.1"/>
</dbReference>
<keyword evidence="3" id="KW-1185">Reference proteome</keyword>
<name>A0A976FPV9_BRELC</name>
<comment type="caution">
    <text evidence="2">The sequence shown here is derived from an EMBL/GenBank/DDBJ whole genome shotgun (WGS) entry which is preliminary data.</text>
</comment>
<dbReference type="EMBL" id="SHOA02000001">
    <property type="protein sequence ID" value="TDH70940.1"/>
    <property type="molecule type" value="Genomic_DNA"/>
</dbReference>
<dbReference type="OrthoDB" id="166499at2759"/>
<feature type="region of interest" description="Disordered" evidence="1">
    <location>
        <begin position="1"/>
        <end position="42"/>
    </location>
</feature>
<evidence type="ECO:0000256" key="1">
    <source>
        <dbReference type="SAM" id="MobiDB-lite"/>
    </source>
</evidence>
<feature type="compositionally biased region" description="Polar residues" evidence="1">
    <location>
        <begin position="1"/>
        <end position="18"/>
    </location>
</feature>
<dbReference type="AlphaFoldDB" id="A0A976FPV9"/>
<evidence type="ECO:0000313" key="2">
    <source>
        <dbReference type="EMBL" id="TDH70940.1"/>
    </source>
</evidence>
<dbReference type="KEGG" id="blac:94351751"/>
<gene>
    <name evidence="2" type="ORF">CCR75_008025</name>
</gene>
<dbReference type="GeneID" id="94351751"/>
<proteinExistence type="predicted"/>
<sequence>MASATSRSTTPHDQQTPEISHARNNRSRKSEKRARLGPRTDGLLANWNGKDFRKYKWTMLTVMRKHGLDDIALRKLTREEARERLGQACLRREAIHDHAFNQDDATYR</sequence>
<protein>
    <submittedName>
        <fullName evidence="2">Uncharacterized protein</fullName>
    </submittedName>
</protein>